<organism evidence="12">
    <name type="scientific">Kolla paulula</name>
    <dbReference type="NCBI Taxonomy" id="700811"/>
    <lineage>
        <taxon>Eukaryota</taxon>
        <taxon>Metazoa</taxon>
        <taxon>Ecdysozoa</taxon>
        <taxon>Arthropoda</taxon>
        <taxon>Hexapoda</taxon>
        <taxon>Insecta</taxon>
        <taxon>Pterygota</taxon>
        <taxon>Neoptera</taxon>
        <taxon>Paraneoptera</taxon>
        <taxon>Hemiptera</taxon>
        <taxon>Auchenorrhyncha</taxon>
        <taxon>Membracoidea</taxon>
        <taxon>Cicadellidae</taxon>
        <taxon>Cicadellinae</taxon>
        <taxon>Cicadellini</taxon>
        <taxon>Kolla</taxon>
    </lineage>
</organism>
<evidence type="ECO:0000256" key="3">
    <source>
        <dbReference type="ARBA" id="ARBA00016612"/>
    </source>
</evidence>
<sequence>MNLYFFIYIYVLSVFSLILFRKHLLLCLLSLEFMLLCLLFLIVLYCMFFYFTSLYIYVYIMTFYVCEGVLGLSVLVGMIRYHGNDYMNSMFLW</sequence>
<keyword evidence="5" id="KW-1278">Translocase</keyword>
<feature type="transmembrane region" description="Helical" evidence="11">
    <location>
        <begin position="57"/>
        <end position="81"/>
    </location>
</feature>
<dbReference type="GO" id="GO:0008137">
    <property type="term" value="F:NADH dehydrogenase (ubiquinone) activity"/>
    <property type="evidence" value="ECO:0007669"/>
    <property type="project" value="UniProtKB-EC"/>
</dbReference>
<evidence type="ECO:0000256" key="1">
    <source>
        <dbReference type="ARBA" id="ARBA00004141"/>
    </source>
</evidence>
<name>A0A8K1R9J1_9HEMI</name>
<keyword evidence="12" id="KW-0496">Mitochondrion</keyword>
<keyword evidence="6 11" id="KW-1133">Transmembrane helix</keyword>
<evidence type="ECO:0000256" key="6">
    <source>
        <dbReference type="ARBA" id="ARBA00022989"/>
    </source>
</evidence>
<comment type="similarity">
    <text evidence="2">Belongs to the complex I subunit 4L family.</text>
</comment>
<evidence type="ECO:0000256" key="5">
    <source>
        <dbReference type="ARBA" id="ARBA00022967"/>
    </source>
</evidence>
<keyword evidence="4 11" id="KW-0812">Transmembrane</keyword>
<reference evidence="12" key="1">
    <citation type="submission" date="2021-01" db="EMBL/GenBank/DDBJ databases">
        <title>Hemiptera: Cicadellidae (II): Cicadellinae. Fauna Sinica: Insecta. Vol. 67.</title>
        <authorList>
            <person name="Yang M.-F."/>
            <person name="Meng Z.-H."/>
            <person name="Li Z.-Z."/>
        </authorList>
    </citation>
    <scope>NUCLEOTIDE SEQUENCE</scope>
</reference>
<evidence type="ECO:0000256" key="10">
    <source>
        <dbReference type="ARBA" id="ARBA00049551"/>
    </source>
</evidence>
<proteinExistence type="inferred from homology"/>
<evidence type="ECO:0000256" key="2">
    <source>
        <dbReference type="ARBA" id="ARBA00010519"/>
    </source>
</evidence>
<feature type="transmembrane region" description="Helical" evidence="11">
    <location>
        <begin position="6"/>
        <end position="21"/>
    </location>
</feature>
<comment type="subcellular location">
    <subcellularLocation>
        <location evidence="1">Membrane</location>
        <topology evidence="1">Multi-pass membrane protein</topology>
    </subcellularLocation>
</comment>
<evidence type="ECO:0000256" key="8">
    <source>
        <dbReference type="ARBA" id="ARBA00023136"/>
    </source>
</evidence>
<dbReference type="AlphaFoldDB" id="A0A8K1R9J1"/>
<accession>A0A8K1R9J1</accession>
<dbReference type="Pfam" id="PF00420">
    <property type="entry name" value="Oxidored_q2"/>
    <property type="match status" value="1"/>
</dbReference>
<evidence type="ECO:0000256" key="4">
    <source>
        <dbReference type="ARBA" id="ARBA00022692"/>
    </source>
</evidence>
<keyword evidence="8 11" id="KW-0472">Membrane</keyword>
<keyword evidence="7" id="KW-0520">NAD</keyword>
<gene>
    <name evidence="12" type="primary">ND4L</name>
</gene>
<evidence type="ECO:0000256" key="7">
    <source>
        <dbReference type="ARBA" id="ARBA00023027"/>
    </source>
</evidence>
<evidence type="ECO:0000256" key="9">
    <source>
        <dbReference type="ARBA" id="ARBA00031586"/>
    </source>
</evidence>
<dbReference type="EMBL" id="MW542170">
    <property type="protein sequence ID" value="UEK24902.1"/>
    <property type="molecule type" value="Genomic_DNA"/>
</dbReference>
<geneLocation type="mitochondrion" evidence="12"/>
<feature type="transmembrane region" description="Helical" evidence="11">
    <location>
        <begin position="33"/>
        <end position="51"/>
    </location>
</feature>
<dbReference type="InterPro" id="IPR039428">
    <property type="entry name" value="NUOK/Mnh_C1-like"/>
</dbReference>
<comment type="catalytic activity">
    <reaction evidence="10">
        <text>a ubiquinone + NADH + 5 H(+)(in) = a ubiquinol + NAD(+) + 4 H(+)(out)</text>
        <dbReference type="Rhea" id="RHEA:29091"/>
        <dbReference type="Rhea" id="RHEA-COMP:9565"/>
        <dbReference type="Rhea" id="RHEA-COMP:9566"/>
        <dbReference type="ChEBI" id="CHEBI:15378"/>
        <dbReference type="ChEBI" id="CHEBI:16389"/>
        <dbReference type="ChEBI" id="CHEBI:17976"/>
        <dbReference type="ChEBI" id="CHEBI:57540"/>
        <dbReference type="ChEBI" id="CHEBI:57945"/>
        <dbReference type="EC" id="7.1.1.2"/>
    </reaction>
</comment>
<dbReference type="GO" id="GO:0016020">
    <property type="term" value="C:membrane"/>
    <property type="evidence" value="ECO:0007669"/>
    <property type="project" value="UniProtKB-SubCell"/>
</dbReference>
<dbReference type="Gene3D" id="1.10.287.3510">
    <property type="match status" value="1"/>
</dbReference>
<evidence type="ECO:0000256" key="11">
    <source>
        <dbReference type="SAM" id="Phobius"/>
    </source>
</evidence>
<evidence type="ECO:0000313" key="12">
    <source>
        <dbReference type="EMBL" id="UEK24902.1"/>
    </source>
</evidence>
<protein>
    <recommendedName>
        <fullName evidence="3">NADH-ubiquinone oxidoreductase chain 4L</fullName>
    </recommendedName>
    <alternativeName>
        <fullName evidence="9">NADH dehydrogenase subunit 4L</fullName>
    </alternativeName>
</protein>